<evidence type="ECO:0000313" key="1">
    <source>
        <dbReference type="EMBL" id="CAI8016349.1"/>
    </source>
</evidence>
<reference evidence="1" key="1">
    <citation type="submission" date="2023-03" db="EMBL/GenBank/DDBJ databases">
        <authorList>
            <person name="Steffen K."/>
            <person name="Cardenas P."/>
        </authorList>
    </citation>
    <scope>NUCLEOTIDE SEQUENCE</scope>
</reference>
<gene>
    <name evidence="1" type="ORF">GBAR_LOCUS10028</name>
</gene>
<dbReference type="Proteomes" id="UP001174909">
    <property type="component" value="Unassembled WGS sequence"/>
</dbReference>
<protein>
    <submittedName>
        <fullName evidence="1">Uncharacterized protein</fullName>
    </submittedName>
</protein>
<organism evidence="1 2">
    <name type="scientific">Geodia barretti</name>
    <name type="common">Barrett's horny sponge</name>
    <dbReference type="NCBI Taxonomy" id="519541"/>
    <lineage>
        <taxon>Eukaryota</taxon>
        <taxon>Metazoa</taxon>
        <taxon>Porifera</taxon>
        <taxon>Demospongiae</taxon>
        <taxon>Heteroscleromorpha</taxon>
        <taxon>Tetractinellida</taxon>
        <taxon>Astrophorina</taxon>
        <taxon>Geodiidae</taxon>
        <taxon>Geodia</taxon>
    </lineage>
</organism>
<evidence type="ECO:0000313" key="2">
    <source>
        <dbReference type="Proteomes" id="UP001174909"/>
    </source>
</evidence>
<dbReference type="AlphaFoldDB" id="A0AA35RRE3"/>
<keyword evidence="2" id="KW-1185">Reference proteome</keyword>
<accession>A0AA35RRE3</accession>
<dbReference type="Gene3D" id="2.60.120.260">
    <property type="entry name" value="Galactose-binding domain-like"/>
    <property type="match status" value="1"/>
</dbReference>
<proteinExistence type="predicted"/>
<comment type="caution">
    <text evidence="1">The sequence shown here is derived from an EMBL/GenBank/DDBJ whole genome shotgun (WGS) entry which is preliminary data.</text>
</comment>
<sequence>MWIITESPVGGGGAAVTDDDGIKDATKGKLTEEDVAEQGLTKKILKVKFPDKLKWTEGEIAAVGGNNINDMLIKIKLGPGGDVNDYCSYAVINAVSKVKKAGVEARVGSDDSVKVWMNGEEVHKNAVNRGAGDFQDTFEVDLKKGDNVFMVKVCERGGGWSMFAGIDAPLEYNLKFKGTSC</sequence>
<name>A0AA35RRE3_GEOBA</name>
<dbReference type="EMBL" id="CASHTH010001518">
    <property type="protein sequence ID" value="CAI8016349.1"/>
    <property type="molecule type" value="Genomic_DNA"/>
</dbReference>